<dbReference type="Proteomes" id="UP000247973">
    <property type="component" value="Unassembled WGS sequence"/>
</dbReference>
<dbReference type="RefSeq" id="WP_245904154.1">
    <property type="nucleotide sequence ID" value="NZ_QICL01000047.1"/>
</dbReference>
<dbReference type="InterPro" id="IPR036526">
    <property type="entry name" value="C-N_Hydrolase_sf"/>
</dbReference>
<protein>
    <recommendedName>
        <fullName evidence="5">Omega-amidase YafV</fullName>
        <ecNumber evidence="3">3.5.1.3</ecNumber>
    </recommendedName>
</protein>
<dbReference type="Gene3D" id="3.60.110.10">
    <property type="entry name" value="Carbon-nitrogen hydrolase"/>
    <property type="match status" value="1"/>
</dbReference>
<organism evidence="7 8">
    <name type="scientific">Dysgonomonas alginatilytica</name>
    <dbReference type="NCBI Taxonomy" id="1605892"/>
    <lineage>
        <taxon>Bacteria</taxon>
        <taxon>Pseudomonadati</taxon>
        <taxon>Bacteroidota</taxon>
        <taxon>Bacteroidia</taxon>
        <taxon>Bacteroidales</taxon>
        <taxon>Dysgonomonadaceae</taxon>
        <taxon>Dysgonomonas</taxon>
    </lineage>
</organism>
<name>A0A2V3PHS0_9BACT</name>
<evidence type="ECO:0000256" key="3">
    <source>
        <dbReference type="ARBA" id="ARBA00039118"/>
    </source>
</evidence>
<evidence type="ECO:0000259" key="6">
    <source>
        <dbReference type="PROSITE" id="PS50263"/>
    </source>
</evidence>
<dbReference type="CDD" id="cd07575">
    <property type="entry name" value="Xc-1258_like"/>
    <property type="match status" value="1"/>
</dbReference>
<keyword evidence="8" id="KW-1185">Reference proteome</keyword>
<dbReference type="PANTHER" id="PTHR47799">
    <property type="entry name" value="OMEGA-AMIDASE YAFV"/>
    <property type="match status" value="1"/>
</dbReference>
<sequence length="273" mass="31704">MVNTKKSSHQEMQNEDTNLRVSLLQTDIKWEDKEYNLTTLERYISELTGKTDLIVLPEMFSTGFSMNSHILAEGVDEKTITTLQKWSAQYNVALSGSFIARDNGEYYNRGFFITPTDTTFYDKKHLFRMGDESKHFSAGDKQCIVQYKGFNICLLICYDLRFPIWARNVDNKYDLLLYVANWPESRIKVWNTLLEARALENQSYVCGVNRVGKDDIGLTYTGQSALIDYKGNKRVYLDTAIEQTATVEISKEELNLFRNKFPVWKDADKFTLY</sequence>
<dbReference type="EMBL" id="QICL01000047">
    <property type="protein sequence ID" value="PXV58444.1"/>
    <property type="molecule type" value="Genomic_DNA"/>
</dbReference>
<gene>
    <name evidence="7" type="ORF">CLV62_14713</name>
</gene>
<dbReference type="SUPFAM" id="SSF56317">
    <property type="entry name" value="Carbon-nitrogen hydrolase"/>
    <property type="match status" value="1"/>
</dbReference>
<evidence type="ECO:0000256" key="5">
    <source>
        <dbReference type="ARBA" id="ARBA00072139"/>
    </source>
</evidence>
<accession>A0A2V3PHS0</accession>
<dbReference type="EC" id="3.5.1.3" evidence="3"/>
<feature type="domain" description="CN hydrolase" evidence="6">
    <location>
        <begin position="19"/>
        <end position="251"/>
    </location>
</feature>
<comment type="similarity">
    <text evidence="1">Belongs to the carbon-nitrogen hydrolase superfamily. NIT1/NIT2 family.</text>
</comment>
<dbReference type="PANTHER" id="PTHR47799:SF1">
    <property type="entry name" value="OMEGA-AMIDASE YAFV"/>
    <property type="match status" value="1"/>
</dbReference>
<dbReference type="GO" id="GO:0050152">
    <property type="term" value="F:omega-amidase activity"/>
    <property type="evidence" value="ECO:0007669"/>
    <property type="project" value="UniProtKB-EC"/>
</dbReference>
<evidence type="ECO:0000256" key="2">
    <source>
        <dbReference type="ARBA" id="ARBA00022801"/>
    </source>
</evidence>
<dbReference type="InterPro" id="IPR052737">
    <property type="entry name" value="Omega-amidase_YafV"/>
</dbReference>
<dbReference type="Pfam" id="PF00795">
    <property type="entry name" value="CN_hydrolase"/>
    <property type="match status" value="1"/>
</dbReference>
<evidence type="ECO:0000256" key="4">
    <source>
        <dbReference type="ARBA" id="ARBA00052904"/>
    </source>
</evidence>
<comment type="caution">
    <text evidence="7">The sequence shown here is derived from an EMBL/GenBank/DDBJ whole genome shotgun (WGS) entry which is preliminary data.</text>
</comment>
<comment type="catalytic activity">
    <reaction evidence="4">
        <text>a monoamide of a dicarboxylate + H2O = a dicarboxylate + NH4(+)</text>
        <dbReference type="Rhea" id="RHEA:11716"/>
        <dbReference type="ChEBI" id="CHEBI:15377"/>
        <dbReference type="ChEBI" id="CHEBI:28938"/>
        <dbReference type="ChEBI" id="CHEBI:28965"/>
        <dbReference type="ChEBI" id="CHEBI:77450"/>
        <dbReference type="EC" id="3.5.1.3"/>
    </reaction>
</comment>
<evidence type="ECO:0000256" key="1">
    <source>
        <dbReference type="ARBA" id="ARBA00010613"/>
    </source>
</evidence>
<dbReference type="AlphaFoldDB" id="A0A2V3PHS0"/>
<proteinExistence type="inferred from homology"/>
<dbReference type="PROSITE" id="PS50263">
    <property type="entry name" value="CN_HYDROLASE"/>
    <property type="match status" value="1"/>
</dbReference>
<reference evidence="7 8" key="1">
    <citation type="submission" date="2018-03" db="EMBL/GenBank/DDBJ databases">
        <title>Genomic Encyclopedia of Archaeal and Bacterial Type Strains, Phase II (KMG-II): from individual species to whole genera.</title>
        <authorList>
            <person name="Goeker M."/>
        </authorList>
    </citation>
    <scope>NUCLEOTIDE SEQUENCE [LARGE SCALE GENOMIC DNA]</scope>
    <source>
        <strain evidence="7 8">DSM 100214</strain>
    </source>
</reference>
<dbReference type="InterPro" id="IPR003010">
    <property type="entry name" value="C-N_Hydrolase"/>
</dbReference>
<dbReference type="NCBIfam" id="NF007757">
    <property type="entry name" value="PRK10438.1"/>
    <property type="match status" value="1"/>
</dbReference>
<keyword evidence="2 7" id="KW-0378">Hydrolase</keyword>
<evidence type="ECO:0000313" key="8">
    <source>
        <dbReference type="Proteomes" id="UP000247973"/>
    </source>
</evidence>
<dbReference type="FunFam" id="3.60.110.10:FF:000004">
    <property type="entry name" value="Carbon-nitrogen hydrolase"/>
    <property type="match status" value="1"/>
</dbReference>
<dbReference type="GO" id="GO:0106008">
    <property type="term" value="F:2-oxoglutaramate amidase activity"/>
    <property type="evidence" value="ECO:0007669"/>
    <property type="project" value="TreeGrafter"/>
</dbReference>
<evidence type="ECO:0000313" key="7">
    <source>
        <dbReference type="EMBL" id="PXV58444.1"/>
    </source>
</evidence>